<organism evidence="4 5">
    <name type="scientific">Diutina rugosa</name>
    <name type="common">Yeast</name>
    <name type="synonym">Candida rugosa</name>
    <dbReference type="NCBI Taxonomy" id="5481"/>
    <lineage>
        <taxon>Eukaryota</taxon>
        <taxon>Fungi</taxon>
        <taxon>Dikarya</taxon>
        <taxon>Ascomycota</taxon>
        <taxon>Saccharomycotina</taxon>
        <taxon>Pichiomycetes</taxon>
        <taxon>Debaryomycetaceae</taxon>
        <taxon>Diutina</taxon>
    </lineage>
</organism>
<dbReference type="OMA" id="WENEILV"/>
<dbReference type="Pfam" id="PF06046">
    <property type="entry name" value="Sec6"/>
    <property type="match status" value="1"/>
</dbReference>
<dbReference type="VEuPathDB" id="FungiDB:DIURU_003424"/>
<protein>
    <submittedName>
        <fullName evidence="4">Uncharacterized protein</fullName>
    </submittedName>
</protein>
<dbReference type="RefSeq" id="XP_034011677.1">
    <property type="nucleotide sequence ID" value="XM_034156185.1"/>
</dbReference>
<dbReference type="PANTHER" id="PTHR21292">
    <property type="entry name" value="EXOCYST COMPLEX COMPONENT SEC6-RELATED"/>
    <property type="match status" value="1"/>
</dbReference>
<dbReference type="GO" id="GO:0006887">
    <property type="term" value="P:exocytosis"/>
    <property type="evidence" value="ECO:0007669"/>
    <property type="project" value="UniProtKB-KW"/>
</dbReference>
<keyword evidence="2" id="KW-0813">Transport</keyword>
<keyword evidence="3" id="KW-0268">Exocytosis</keyword>
<gene>
    <name evidence="4" type="ORF">DIURU_003424</name>
</gene>
<comment type="similarity">
    <text evidence="1">Belongs to the SEC6 family.</text>
</comment>
<proteinExistence type="inferred from homology"/>
<evidence type="ECO:0000256" key="3">
    <source>
        <dbReference type="ARBA" id="ARBA00022483"/>
    </source>
</evidence>
<sequence>MSDLALGRIANLIKGEDDLSKLGVLREQFVKEKQALDRQVSSATESQIDSIMTNLKNLNIAVTKLNSIKGNIGKVNTIYEESVDKMKDYDTIKKMSGVNQFLSQVSDLYVDISRFREYLDELNGIIEKEFSIISEDIKYTLPNFLLIHYSVTQARNFSDYLVLDSGLSDDFKSIVQRIIQPMKTTIAQFDKLLGEIIVSLTEAARDGNMELVYKLIKVIHYEQNADLQCQLMNGLGLNSFLDVKSIDYRKFRGQPRGYVKFFYDKLEDGLNDTFNACLEHFGENKMGVFDSLQWLEDELIYVHQELNPLFPETWGLSEFIQNVYYNNLHKFTISVVNSDPPAEDLMRILAYDTHYNKFIGSLQAPPSEGEKRPKSLIKKEQRSIIGDDLKTSILEDYLKLIVSKMQEWNVNLMNRETEVFTKREEPPDKYLYQQIYDDEDANDQLIQVEIENEVYVLPDFKTPLTMLKEQADVAADSGYSKVLVGVLENWSRSYIERIHNYQRLIDDDYERYMSVFNNDRYLERESTARKFFGGSSKRQQIDVENMSPEELDQISPKGLVEYLAALGNTYEINTDRLQDRFLDSYKDKVHSAYHGRIEQAFEDILVPTTDLNGRVISILVDIIINDITPGLSRLFSKQWYENDGHQAGGEDPLATQIVDTIASYLYDLRSYCTYEFYSITTSVLLSRFIPLYIRAGLENILHGDGKKIDPNNKKKFRSFPEAIGRDVTIFYEGLVSLFTRRDSHVLVESLRAIEYLGEIGSCPNPNEFIPAMWENEILVHFYSCSVEYIRGICMCRKDMDKSQINALVNKLEGIQRDYHSKVEPPEFTLGTLTEFTIS</sequence>
<name>A0A642USL6_DIURU</name>
<dbReference type="InterPro" id="IPR010326">
    <property type="entry name" value="EXOC3/Sec6"/>
</dbReference>
<evidence type="ECO:0000256" key="1">
    <source>
        <dbReference type="ARBA" id="ARBA00009447"/>
    </source>
</evidence>
<dbReference type="EMBL" id="SWFT01000105">
    <property type="protein sequence ID" value="KAA8901054.1"/>
    <property type="molecule type" value="Genomic_DNA"/>
</dbReference>
<dbReference type="AlphaFoldDB" id="A0A642USL6"/>
<evidence type="ECO:0000313" key="5">
    <source>
        <dbReference type="Proteomes" id="UP000449547"/>
    </source>
</evidence>
<accession>A0A642USL6</accession>
<dbReference type="Gene3D" id="1.10.357.70">
    <property type="entry name" value="Exocyst complex component Sec6, C-terminal domain"/>
    <property type="match status" value="1"/>
</dbReference>
<keyword evidence="5" id="KW-1185">Reference proteome</keyword>
<evidence type="ECO:0000256" key="2">
    <source>
        <dbReference type="ARBA" id="ARBA00022448"/>
    </source>
</evidence>
<dbReference type="OrthoDB" id="190098at2759"/>
<dbReference type="GeneID" id="54782075"/>
<dbReference type="GO" id="GO:0000149">
    <property type="term" value="F:SNARE binding"/>
    <property type="evidence" value="ECO:0007669"/>
    <property type="project" value="TreeGrafter"/>
</dbReference>
<dbReference type="Proteomes" id="UP000449547">
    <property type="component" value="Unassembled WGS sequence"/>
</dbReference>
<dbReference type="Gene3D" id="1.10.357.50">
    <property type="match status" value="1"/>
</dbReference>
<dbReference type="GO" id="GO:0051601">
    <property type="term" value="P:exocyst localization"/>
    <property type="evidence" value="ECO:0007669"/>
    <property type="project" value="TreeGrafter"/>
</dbReference>
<reference evidence="4 5" key="1">
    <citation type="submission" date="2019-07" db="EMBL/GenBank/DDBJ databases">
        <title>Genome assembly of two rare yeast pathogens: Diutina rugosa and Trichomonascus ciferrii.</title>
        <authorList>
            <person name="Mixao V."/>
            <person name="Saus E."/>
            <person name="Hansen A."/>
            <person name="Lass-Flor C."/>
            <person name="Gabaldon T."/>
        </authorList>
    </citation>
    <scope>NUCLEOTIDE SEQUENCE [LARGE SCALE GENOMIC DNA]</scope>
    <source>
        <strain evidence="4 5">CBS 613</strain>
    </source>
</reference>
<comment type="caution">
    <text evidence="4">The sequence shown here is derived from an EMBL/GenBank/DDBJ whole genome shotgun (WGS) entry which is preliminary data.</text>
</comment>
<evidence type="ECO:0000313" key="4">
    <source>
        <dbReference type="EMBL" id="KAA8901054.1"/>
    </source>
</evidence>
<dbReference type="PANTHER" id="PTHR21292:SF1">
    <property type="entry name" value="EXOCYST COMPLEX COMPONENT 3"/>
    <property type="match status" value="1"/>
</dbReference>
<dbReference type="GO" id="GO:0000145">
    <property type="term" value="C:exocyst"/>
    <property type="evidence" value="ECO:0007669"/>
    <property type="project" value="InterPro"/>
</dbReference>
<dbReference type="InterPro" id="IPR042532">
    <property type="entry name" value="EXOC3/Sec6_C"/>
</dbReference>